<proteinExistence type="predicted"/>
<gene>
    <name evidence="1" type="ORF">DVH24_026418</name>
</gene>
<comment type="caution">
    <text evidence="1">The sequence shown here is derived from an EMBL/GenBank/DDBJ whole genome shotgun (WGS) entry which is preliminary data.</text>
</comment>
<dbReference type="Gene3D" id="1.25.40.10">
    <property type="entry name" value="Tetratricopeptide repeat domain"/>
    <property type="match status" value="1"/>
</dbReference>
<reference evidence="1 2" key="1">
    <citation type="submission" date="2018-10" db="EMBL/GenBank/DDBJ databases">
        <title>A high-quality apple genome assembly.</title>
        <authorList>
            <person name="Hu J."/>
        </authorList>
    </citation>
    <scope>NUCLEOTIDE SEQUENCE [LARGE SCALE GENOMIC DNA]</scope>
    <source>
        <strain evidence="2">cv. HFTH1</strain>
        <tissue evidence="1">Young leaf</tissue>
    </source>
</reference>
<evidence type="ECO:0000313" key="1">
    <source>
        <dbReference type="EMBL" id="RXI07282.1"/>
    </source>
</evidence>
<evidence type="ECO:0000313" key="2">
    <source>
        <dbReference type="Proteomes" id="UP000290289"/>
    </source>
</evidence>
<protein>
    <submittedName>
        <fullName evidence="1">Uncharacterized protein</fullName>
    </submittedName>
</protein>
<organism evidence="1 2">
    <name type="scientific">Malus domestica</name>
    <name type="common">Apple</name>
    <name type="synonym">Pyrus malus</name>
    <dbReference type="NCBI Taxonomy" id="3750"/>
    <lineage>
        <taxon>Eukaryota</taxon>
        <taxon>Viridiplantae</taxon>
        <taxon>Streptophyta</taxon>
        <taxon>Embryophyta</taxon>
        <taxon>Tracheophyta</taxon>
        <taxon>Spermatophyta</taxon>
        <taxon>Magnoliopsida</taxon>
        <taxon>eudicotyledons</taxon>
        <taxon>Gunneridae</taxon>
        <taxon>Pentapetalae</taxon>
        <taxon>rosids</taxon>
        <taxon>fabids</taxon>
        <taxon>Rosales</taxon>
        <taxon>Rosaceae</taxon>
        <taxon>Amygdaloideae</taxon>
        <taxon>Maleae</taxon>
        <taxon>Malus</taxon>
    </lineage>
</organism>
<keyword evidence="2" id="KW-1185">Reference proteome</keyword>
<dbReference type="Proteomes" id="UP000290289">
    <property type="component" value="Chromosome 2"/>
</dbReference>
<dbReference type="InterPro" id="IPR011990">
    <property type="entry name" value="TPR-like_helical_dom_sf"/>
</dbReference>
<name>A0A498KNK3_MALDO</name>
<dbReference type="AlphaFoldDB" id="A0A498KNK3"/>
<accession>A0A498KNK3</accession>
<sequence>MEIRIYNWIVLSPQPSLSVKMGIILERNTYLALVGALIRSKSFLKVVEIAAEMIRAGCSLGIYLSALLIHRLGRARRTHCAAKIFNLLLYDHKCTATYTALNGAALLGVLMKGFKYLKRCEGKDFVPFWAHTIRVHEAEMFRKEKKSMQADGEFQNAVPIDQKICDFLFAGDVVS</sequence>
<dbReference type="EMBL" id="RDQH01000328">
    <property type="protein sequence ID" value="RXI07282.1"/>
    <property type="molecule type" value="Genomic_DNA"/>
</dbReference>